<dbReference type="Pfam" id="PF00282">
    <property type="entry name" value="Pyridoxal_deC"/>
    <property type="match status" value="1"/>
</dbReference>
<evidence type="ECO:0000313" key="9">
    <source>
        <dbReference type="Proteomes" id="UP000094936"/>
    </source>
</evidence>
<evidence type="ECO:0000256" key="1">
    <source>
        <dbReference type="ARBA" id="ARBA00001933"/>
    </source>
</evidence>
<keyword evidence="5 7" id="KW-0456">Lyase</keyword>
<evidence type="ECO:0000256" key="2">
    <source>
        <dbReference type="ARBA" id="ARBA00009533"/>
    </source>
</evidence>
<dbReference type="Gene3D" id="3.40.640.10">
    <property type="entry name" value="Type I PLP-dependent aspartate aminotransferase-like (Major domain)"/>
    <property type="match status" value="1"/>
</dbReference>
<evidence type="ECO:0000256" key="6">
    <source>
        <dbReference type="PIRSR" id="PIRSR602129-50"/>
    </source>
</evidence>
<comment type="caution">
    <text evidence="8">The sequence shown here is derived from an EMBL/GenBank/DDBJ whole genome shotgun (WGS) entry which is preliminary data.</text>
</comment>
<dbReference type="AlphaFoldDB" id="A0A1C3ESG9"/>
<dbReference type="STRING" id="1080227.A8L45_00785"/>
<dbReference type="SUPFAM" id="SSF53383">
    <property type="entry name" value="PLP-dependent transferases"/>
    <property type="match status" value="1"/>
</dbReference>
<proteinExistence type="inferred from homology"/>
<dbReference type="InterPro" id="IPR015421">
    <property type="entry name" value="PyrdxlP-dep_Trfase_major"/>
</dbReference>
<keyword evidence="3" id="KW-0210">Decarboxylase</keyword>
<dbReference type="Gene3D" id="3.90.1150.170">
    <property type="match status" value="1"/>
</dbReference>
<sequence length="512" mass="56864">MTELSDNAVYTSQIKLTDSINYTDGYILNSDNWANYVVGAITAIRHVGSALSNNKVFSGQLAHELNHSINTIDLEQPLPNMDAALEEVNSLYLSNAVYFQNPKYVAHLNCAVAYPGVIAEQILTAVNSSLDTYDGSGAGTLIEQKIIDWTADKIGFSHNADGVFTSGGSQSNLMALLLARDNFALTSLNESIKDVGITDNCRRFKIFTSSVCHFTIKKSAAILGLGFDSVISIPVDSNFKMDLHELERSIEKTIEEGGIPICIVGTAGTTDYGSVDPLDGIAPICKKYDMWFHVDAAYGCGLLVSQKHKEKLNGISHADSVTVDYHKSFLQPTSCSAFYVKDRQKLSLLTYHAEYLNPLQNDTEKTPNLVDKSLQTTRRFDALKLWLTLRVMGSENIGKVFDSAIELAGDVYELLMGDDEFEVIHSPETSAVVFRYFNKKYSNEKLNKINYSIKEHCFYAGNCAIASTKFKGIQYLKFTILNPTTTYEDIVEILSEIKSHAYLIQSQKEYMD</sequence>
<dbReference type="InterPro" id="IPR002129">
    <property type="entry name" value="PyrdxlP-dep_de-COase"/>
</dbReference>
<dbReference type="OrthoDB" id="9803665at2"/>
<dbReference type="GO" id="GO:0019752">
    <property type="term" value="P:carboxylic acid metabolic process"/>
    <property type="evidence" value="ECO:0007669"/>
    <property type="project" value="InterPro"/>
</dbReference>
<gene>
    <name evidence="8" type="ORF">A8L45_00785</name>
</gene>
<dbReference type="GO" id="GO:0005737">
    <property type="term" value="C:cytoplasm"/>
    <property type="evidence" value="ECO:0007669"/>
    <property type="project" value="TreeGrafter"/>
</dbReference>
<keyword evidence="4 6" id="KW-0663">Pyridoxal phosphate</keyword>
<dbReference type="GO" id="GO:0016831">
    <property type="term" value="F:carboxy-lyase activity"/>
    <property type="evidence" value="ECO:0007669"/>
    <property type="project" value="UniProtKB-KW"/>
</dbReference>
<dbReference type="PANTHER" id="PTHR45677:SF8">
    <property type="entry name" value="CYSTEINE SULFINIC ACID DECARBOXYLASE"/>
    <property type="match status" value="1"/>
</dbReference>
<evidence type="ECO:0008006" key="10">
    <source>
        <dbReference type="Google" id="ProtNLM"/>
    </source>
</evidence>
<dbReference type="RefSeq" id="WP_068898204.1">
    <property type="nucleotide sequence ID" value="NZ_JBHUIF010000002.1"/>
</dbReference>
<evidence type="ECO:0000256" key="4">
    <source>
        <dbReference type="ARBA" id="ARBA00022898"/>
    </source>
</evidence>
<accession>A0A1C3ESG9</accession>
<dbReference type="PANTHER" id="PTHR45677">
    <property type="entry name" value="GLUTAMATE DECARBOXYLASE-RELATED"/>
    <property type="match status" value="1"/>
</dbReference>
<name>A0A1C3ESG9_9GAMM</name>
<protein>
    <recommendedName>
        <fullName evidence="10">Pyridoxal-dependent decarboxylase</fullName>
    </recommendedName>
</protein>
<evidence type="ECO:0000313" key="8">
    <source>
        <dbReference type="EMBL" id="ODA36171.1"/>
    </source>
</evidence>
<dbReference type="CDD" id="cd06450">
    <property type="entry name" value="DOPA_deC_like"/>
    <property type="match status" value="1"/>
</dbReference>
<comment type="similarity">
    <text evidence="2 7">Belongs to the group II decarboxylase family.</text>
</comment>
<evidence type="ECO:0000256" key="3">
    <source>
        <dbReference type="ARBA" id="ARBA00022793"/>
    </source>
</evidence>
<dbReference type="InterPro" id="IPR015424">
    <property type="entry name" value="PyrdxlP-dep_Trfase"/>
</dbReference>
<comment type="cofactor">
    <cofactor evidence="1 6 7">
        <name>pyridoxal 5'-phosphate</name>
        <dbReference type="ChEBI" id="CHEBI:597326"/>
    </cofactor>
</comment>
<reference evidence="8 9" key="1">
    <citation type="submission" date="2016-05" db="EMBL/GenBank/DDBJ databases">
        <title>Genomic Taxonomy of the Vibrionaceae.</title>
        <authorList>
            <person name="Gomez-Gil B."/>
            <person name="Enciso-Ibarra J."/>
        </authorList>
    </citation>
    <scope>NUCLEOTIDE SEQUENCE [LARGE SCALE GENOMIC DNA]</scope>
    <source>
        <strain evidence="8 9">CAIM 1920</strain>
    </source>
</reference>
<dbReference type="EMBL" id="LYBM01000001">
    <property type="protein sequence ID" value="ODA36171.1"/>
    <property type="molecule type" value="Genomic_DNA"/>
</dbReference>
<keyword evidence="9" id="KW-1185">Reference proteome</keyword>
<dbReference type="Proteomes" id="UP000094936">
    <property type="component" value="Unassembled WGS sequence"/>
</dbReference>
<evidence type="ECO:0000256" key="5">
    <source>
        <dbReference type="ARBA" id="ARBA00023239"/>
    </source>
</evidence>
<dbReference type="GO" id="GO:0030170">
    <property type="term" value="F:pyridoxal phosphate binding"/>
    <property type="evidence" value="ECO:0007669"/>
    <property type="project" value="InterPro"/>
</dbReference>
<dbReference type="GO" id="GO:0006520">
    <property type="term" value="P:amino acid metabolic process"/>
    <property type="evidence" value="ECO:0007669"/>
    <property type="project" value="InterPro"/>
</dbReference>
<organism evidence="8 9">
    <name type="scientific">Veronia pacifica</name>
    <dbReference type="NCBI Taxonomy" id="1080227"/>
    <lineage>
        <taxon>Bacteria</taxon>
        <taxon>Pseudomonadati</taxon>
        <taxon>Pseudomonadota</taxon>
        <taxon>Gammaproteobacteria</taxon>
        <taxon>Vibrionales</taxon>
        <taxon>Vibrionaceae</taxon>
        <taxon>Veronia</taxon>
    </lineage>
</organism>
<evidence type="ECO:0000256" key="7">
    <source>
        <dbReference type="RuleBase" id="RU000382"/>
    </source>
</evidence>
<feature type="modified residue" description="N6-(pyridoxal phosphate)lysine" evidence="6">
    <location>
        <position position="327"/>
    </location>
</feature>
<dbReference type="InterPro" id="IPR010977">
    <property type="entry name" value="Aromatic_deC"/>
</dbReference>
<dbReference type="PRINTS" id="PR00800">
    <property type="entry name" value="YHDCRBOXLASE"/>
</dbReference>